<comment type="caution">
    <text evidence="1">The sequence shown here is derived from an EMBL/GenBank/DDBJ whole genome shotgun (WGS) entry which is preliminary data.</text>
</comment>
<dbReference type="EMBL" id="JBHSMQ010000007">
    <property type="protein sequence ID" value="MFC5456729.1"/>
    <property type="molecule type" value="Genomic_DNA"/>
</dbReference>
<gene>
    <name evidence="1" type="ORF">ACFQDI_17820</name>
</gene>
<dbReference type="Pfam" id="PF10985">
    <property type="entry name" value="DUF2805"/>
    <property type="match status" value="1"/>
</dbReference>
<dbReference type="NCBIfam" id="TIGR03643">
    <property type="entry name" value="TIGR03643 family protein"/>
    <property type="match status" value="1"/>
</dbReference>
<dbReference type="InterPro" id="IPR019882">
    <property type="entry name" value="CHP03643"/>
</dbReference>
<dbReference type="Proteomes" id="UP001596052">
    <property type="component" value="Unassembled WGS sequence"/>
</dbReference>
<evidence type="ECO:0000313" key="2">
    <source>
        <dbReference type="Proteomes" id="UP001596052"/>
    </source>
</evidence>
<protein>
    <submittedName>
        <fullName evidence="1">TIGR03643 family protein</fullName>
    </submittedName>
</protein>
<accession>A0ABW0KTJ2</accession>
<reference evidence="2" key="1">
    <citation type="journal article" date="2019" name="Int. J. Syst. Evol. Microbiol.">
        <title>The Global Catalogue of Microorganisms (GCM) 10K type strain sequencing project: providing services to taxonomists for standard genome sequencing and annotation.</title>
        <authorList>
            <consortium name="The Broad Institute Genomics Platform"/>
            <consortium name="The Broad Institute Genome Sequencing Center for Infectious Disease"/>
            <person name="Wu L."/>
            <person name="Ma J."/>
        </authorList>
    </citation>
    <scope>NUCLEOTIDE SEQUENCE [LARGE SCALE GENOMIC DNA]</scope>
    <source>
        <strain evidence="2">CGMCC 4.1469</strain>
    </source>
</reference>
<name>A0ABW0KTJ2_9BACT</name>
<organism evidence="1 2">
    <name type="scientific">Prosthecobacter fluviatilis</name>
    <dbReference type="NCBI Taxonomy" id="445931"/>
    <lineage>
        <taxon>Bacteria</taxon>
        <taxon>Pseudomonadati</taxon>
        <taxon>Verrucomicrobiota</taxon>
        <taxon>Verrucomicrobiia</taxon>
        <taxon>Verrucomicrobiales</taxon>
        <taxon>Verrucomicrobiaceae</taxon>
        <taxon>Prosthecobacter</taxon>
    </lineage>
</organism>
<dbReference type="RefSeq" id="WP_377169270.1">
    <property type="nucleotide sequence ID" value="NZ_JBHSMQ010000007.1"/>
</dbReference>
<keyword evidence="2" id="KW-1185">Reference proteome</keyword>
<proteinExistence type="predicted"/>
<sequence length="75" mass="9020">MKTRLSSELTSFVVRLAWEDRTSFEEIRERTGLVESQVIDLMRRELKPSSFRCWRKRVSGRVTKHRKLLELRLKG</sequence>
<evidence type="ECO:0000313" key="1">
    <source>
        <dbReference type="EMBL" id="MFC5456729.1"/>
    </source>
</evidence>